<reference evidence="5 6" key="1">
    <citation type="submission" date="2021-04" db="EMBL/GenBank/DDBJ databases">
        <title>Draft genome sequence of Paenibacillus cisolokensis, LC2-13A.</title>
        <authorList>
            <person name="Uke A."/>
            <person name="Chhe C."/>
            <person name="Baramee S."/>
            <person name="Kosugi A."/>
        </authorList>
    </citation>
    <scope>NUCLEOTIDE SEQUENCE [LARGE SCALE GENOMIC DNA]</scope>
    <source>
        <strain evidence="5 6">LC2-13A</strain>
    </source>
</reference>
<dbReference type="InterPro" id="IPR018483">
    <property type="entry name" value="Carb_kinase_FGGY_CS"/>
</dbReference>
<dbReference type="InterPro" id="IPR050406">
    <property type="entry name" value="FGGY_Carb_Kinase"/>
</dbReference>
<gene>
    <name evidence="5" type="ORF">PACILC2_17460</name>
</gene>
<evidence type="ECO:0000256" key="1">
    <source>
        <dbReference type="ARBA" id="ARBA00009156"/>
    </source>
</evidence>
<dbReference type="RefSeq" id="WP_213528448.1">
    <property type="nucleotide sequence ID" value="NZ_BOVJ01000057.1"/>
</dbReference>
<dbReference type="Proteomes" id="UP000680304">
    <property type="component" value="Unassembled WGS sequence"/>
</dbReference>
<evidence type="ECO:0000313" key="6">
    <source>
        <dbReference type="Proteomes" id="UP000680304"/>
    </source>
</evidence>
<proteinExistence type="inferred from homology"/>
<name>A0ABQ4N4N1_9BACL</name>
<accession>A0ABQ4N4N1</accession>
<dbReference type="EMBL" id="BOVJ01000057">
    <property type="protein sequence ID" value="GIQ63178.1"/>
    <property type="molecule type" value="Genomic_DNA"/>
</dbReference>
<sequence>MQAVGNGVIEPGWVISNIGTGGQVSSMTAEPLYDLQWRLNTFCHVFKGSWVIQGSNLNSGLALKWLKENVLQTSDFNSLLELATRVRAGSEGVLFLPYLIGERTPHMDPNARACFFGMTLKHRKEHIVKAVVEGVVYALRSSLETIEEQGIKVDRILASGGGSKHEVWLQAQADIFGKPVYTTRIEEEACVGAAIIAGTGIGAYRSLAEGCRQAVSMTGRQFEPDPAAQPIYEHDYGLFKEVYARNKELFTVWTGKG</sequence>
<keyword evidence="2" id="KW-0808">Transferase</keyword>
<evidence type="ECO:0000256" key="2">
    <source>
        <dbReference type="ARBA" id="ARBA00022679"/>
    </source>
</evidence>
<keyword evidence="6" id="KW-1185">Reference proteome</keyword>
<dbReference type="InterPro" id="IPR018485">
    <property type="entry name" value="FGGY_C"/>
</dbReference>
<keyword evidence="3" id="KW-0418">Kinase</keyword>
<evidence type="ECO:0000259" key="4">
    <source>
        <dbReference type="Pfam" id="PF02782"/>
    </source>
</evidence>
<dbReference type="Gene3D" id="3.30.420.40">
    <property type="match status" value="1"/>
</dbReference>
<organism evidence="5 6">
    <name type="scientific">Paenibacillus cisolokensis</name>
    <dbReference type="NCBI Taxonomy" id="1658519"/>
    <lineage>
        <taxon>Bacteria</taxon>
        <taxon>Bacillati</taxon>
        <taxon>Bacillota</taxon>
        <taxon>Bacilli</taxon>
        <taxon>Bacillales</taxon>
        <taxon>Paenibacillaceae</taxon>
        <taxon>Paenibacillus</taxon>
    </lineage>
</organism>
<dbReference type="PROSITE" id="PS00445">
    <property type="entry name" value="FGGY_KINASES_2"/>
    <property type="match status" value="1"/>
</dbReference>
<comment type="similarity">
    <text evidence="1">Belongs to the FGGY kinase family.</text>
</comment>
<evidence type="ECO:0000256" key="3">
    <source>
        <dbReference type="ARBA" id="ARBA00022777"/>
    </source>
</evidence>
<dbReference type="PANTHER" id="PTHR43095">
    <property type="entry name" value="SUGAR KINASE"/>
    <property type="match status" value="1"/>
</dbReference>
<feature type="domain" description="Carbohydrate kinase FGGY C-terminal" evidence="4">
    <location>
        <begin position="17"/>
        <end position="198"/>
    </location>
</feature>
<evidence type="ECO:0000313" key="5">
    <source>
        <dbReference type="EMBL" id="GIQ63178.1"/>
    </source>
</evidence>
<comment type="caution">
    <text evidence="5">The sequence shown here is derived from an EMBL/GenBank/DDBJ whole genome shotgun (WGS) entry which is preliminary data.</text>
</comment>
<protein>
    <recommendedName>
        <fullName evidence="4">Carbohydrate kinase FGGY C-terminal domain-containing protein</fullName>
    </recommendedName>
</protein>
<dbReference type="Pfam" id="PF02782">
    <property type="entry name" value="FGGY_C"/>
    <property type="match status" value="1"/>
</dbReference>
<dbReference type="SUPFAM" id="SSF53067">
    <property type="entry name" value="Actin-like ATPase domain"/>
    <property type="match status" value="1"/>
</dbReference>
<dbReference type="PANTHER" id="PTHR43095:SF5">
    <property type="entry name" value="XYLULOSE KINASE"/>
    <property type="match status" value="1"/>
</dbReference>
<dbReference type="InterPro" id="IPR043129">
    <property type="entry name" value="ATPase_NBD"/>
</dbReference>